<dbReference type="EMBL" id="VSRR010001811">
    <property type="protein sequence ID" value="MPC27837.1"/>
    <property type="molecule type" value="Genomic_DNA"/>
</dbReference>
<dbReference type="Gene3D" id="3.40.850.10">
    <property type="entry name" value="Kinesin motor domain"/>
    <property type="match status" value="1"/>
</dbReference>
<evidence type="ECO:0000313" key="4">
    <source>
        <dbReference type="Proteomes" id="UP000324222"/>
    </source>
</evidence>
<dbReference type="InterPro" id="IPR036961">
    <property type="entry name" value="Kinesin_motor_dom_sf"/>
</dbReference>
<evidence type="ECO:0000313" key="3">
    <source>
        <dbReference type="EMBL" id="MPC27837.1"/>
    </source>
</evidence>
<dbReference type="AlphaFoldDB" id="A0A5B7E3B9"/>
<organism evidence="3 4">
    <name type="scientific">Portunus trituberculatus</name>
    <name type="common">Swimming crab</name>
    <name type="synonym">Neptunus trituberculatus</name>
    <dbReference type="NCBI Taxonomy" id="210409"/>
    <lineage>
        <taxon>Eukaryota</taxon>
        <taxon>Metazoa</taxon>
        <taxon>Ecdysozoa</taxon>
        <taxon>Arthropoda</taxon>
        <taxon>Crustacea</taxon>
        <taxon>Multicrustacea</taxon>
        <taxon>Malacostraca</taxon>
        <taxon>Eumalacostraca</taxon>
        <taxon>Eucarida</taxon>
        <taxon>Decapoda</taxon>
        <taxon>Pleocyemata</taxon>
        <taxon>Brachyura</taxon>
        <taxon>Eubrachyura</taxon>
        <taxon>Portunoidea</taxon>
        <taxon>Portunidae</taxon>
        <taxon>Portuninae</taxon>
        <taxon>Portunus</taxon>
    </lineage>
</organism>
<sequence>MNTNVGPILLSVNPYHEVGNALTLTSTRAAVQSPHLLRVVHEAVRQQSETGYPQAIILSVDPPKSDLNKPDIG</sequence>
<dbReference type="OrthoDB" id="370884at2759"/>
<evidence type="ECO:0000256" key="2">
    <source>
        <dbReference type="ARBA" id="ARBA00022840"/>
    </source>
</evidence>
<keyword evidence="4" id="KW-1185">Reference proteome</keyword>
<keyword evidence="1" id="KW-0547">Nucleotide-binding</keyword>
<protein>
    <submittedName>
        <fullName evidence="3">Uncharacterized protein</fullName>
    </submittedName>
</protein>
<comment type="caution">
    <text evidence="3">The sequence shown here is derived from an EMBL/GenBank/DDBJ whole genome shotgun (WGS) entry which is preliminary data.</text>
</comment>
<name>A0A5B7E3B9_PORTR</name>
<proteinExistence type="predicted"/>
<accession>A0A5B7E3B9</accession>
<reference evidence="3 4" key="1">
    <citation type="submission" date="2019-05" db="EMBL/GenBank/DDBJ databases">
        <title>Another draft genome of Portunus trituberculatus and its Hox gene families provides insights of decapod evolution.</title>
        <authorList>
            <person name="Jeong J.-H."/>
            <person name="Song I."/>
            <person name="Kim S."/>
            <person name="Choi T."/>
            <person name="Kim D."/>
            <person name="Ryu S."/>
            <person name="Kim W."/>
        </authorList>
    </citation>
    <scope>NUCLEOTIDE SEQUENCE [LARGE SCALE GENOMIC DNA]</scope>
    <source>
        <tissue evidence="3">Muscle</tissue>
    </source>
</reference>
<dbReference type="Proteomes" id="UP000324222">
    <property type="component" value="Unassembled WGS sequence"/>
</dbReference>
<evidence type="ECO:0000256" key="1">
    <source>
        <dbReference type="ARBA" id="ARBA00022741"/>
    </source>
</evidence>
<dbReference type="GO" id="GO:0005524">
    <property type="term" value="F:ATP binding"/>
    <property type="evidence" value="ECO:0007669"/>
    <property type="project" value="UniProtKB-KW"/>
</dbReference>
<gene>
    <name evidence="3" type="ORF">E2C01_021024</name>
</gene>
<keyword evidence="2" id="KW-0067">ATP-binding</keyword>